<accession>A0A2Z7BZX8</accession>
<dbReference type="AlphaFoldDB" id="A0A2Z7BZX8"/>
<reference evidence="1 2" key="1">
    <citation type="journal article" date="2015" name="Proc. Natl. Acad. Sci. U.S.A.">
        <title>The resurrection genome of Boea hygrometrica: A blueprint for survival of dehydration.</title>
        <authorList>
            <person name="Xiao L."/>
            <person name="Yang G."/>
            <person name="Zhang L."/>
            <person name="Yang X."/>
            <person name="Zhao S."/>
            <person name="Ji Z."/>
            <person name="Zhou Q."/>
            <person name="Hu M."/>
            <person name="Wang Y."/>
            <person name="Chen M."/>
            <person name="Xu Y."/>
            <person name="Jin H."/>
            <person name="Xiao X."/>
            <person name="Hu G."/>
            <person name="Bao F."/>
            <person name="Hu Y."/>
            <person name="Wan P."/>
            <person name="Li L."/>
            <person name="Deng X."/>
            <person name="Kuang T."/>
            <person name="Xiang C."/>
            <person name="Zhu J.K."/>
            <person name="Oliver M.J."/>
            <person name="He Y."/>
        </authorList>
    </citation>
    <scope>NUCLEOTIDE SEQUENCE [LARGE SCALE GENOMIC DNA]</scope>
    <source>
        <strain evidence="2">cv. XS01</strain>
    </source>
</reference>
<sequence>MESIGFRSELFGTLVVVIVAQKLRMLVIEDERKYRAPHLSADLVVSRYEMSG</sequence>
<evidence type="ECO:0000313" key="1">
    <source>
        <dbReference type="EMBL" id="KZV39168.1"/>
    </source>
</evidence>
<protein>
    <submittedName>
        <fullName evidence="1">Uncharacterized protein</fullName>
    </submittedName>
</protein>
<evidence type="ECO:0000313" key="2">
    <source>
        <dbReference type="Proteomes" id="UP000250235"/>
    </source>
</evidence>
<keyword evidence="2" id="KW-1185">Reference proteome</keyword>
<dbReference type="Proteomes" id="UP000250235">
    <property type="component" value="Unassembled WGS sequence"/>
</dbReference>
<dbReference type="EMBL" id="KV001307">
    <property type="protein sequence ID" value="KZV39168.1"/>
    <property type="molecule type" value="Genomic_DNA"/>
</dbReference>
<proteinExistence type="predicted"/>
<name>A0A2Z7BZX8_9LAMI</name>
<organism evidence="1 2">
    <name type="scientific">Dorcoceras hygrometricum</name>
    <dbReference type="NCBI Taxonomy" id="472368"/>
    <lineage>
        <taxon>Eukaryota</taxon>
        <taxon>Viridiplantae</taxon>
        <taxon>Streptophyta</taxon>
        <taxon>Embryophyta</taxon>
        <taxon>Tracheophyta</taxon>
        <taxon>Spermatophyta</taxon>
        <taxon>Magnoliopsida</taxon>
        <taxon>eudicotyledons</taxon>
        <taxon>Gunneridae</taxon>
        <taxon>Pentapetalae</taxon>
        <taxon>asterids</taxon>
        <taxon>lamiids</taxon>
        <taxon>Lamiales</taxon>
        <taxon>Gesneriaceae</taxon>
        <taxon>Didymocarpoideae</taxon>
        <taxon>Trichosporeae</taxon>
        <taxon>Loxocarpinae</taxon>
        <taxon>Dorcoceras</taxon>
    </lineage>
</organism>
<gene>
    <name evidence="1" type="ORF">F511_25798</name>
</gene>